<sequence length="657" mass="70700">MSPSDDDQLAQTEASERRLAFLRGLADHMVERLADGRMHWDAWLEHAGRHGRLGFTNTLLIPAQRPSATDVRPYDAWQEQQRQVRRGETGIRIMSTSGRPRTVFDIEQTDGETVEKERCSPSEGLRRLSLLAADLGLYLDRGQGWTYLGRPDRRVPIAPELDDTTAATLLAHQLAHAVGAGGSNDTITMDTASCHGVRRVVADSVAYIVLASLGLDASHLSFPPPRRWAGTDVRTDSAGAVRAIGGQITHTSGQLLRRLRNSAETTALSTEPANQQTHRPTAPQAKTAPRAQDDSASLRAALAEAHRFYRRNLPGSWGARYLADRGFSTDVQEQWEIGLSPRSRDALVRHLRELGHLDRTLIEAGLAKQREGGDLSDLFRERVLFPLRELDGAIVGFIGRRPDGAGGPKYLNTPETALFHKSAVLFGLHEGRGRLAGRARPLLVEGPLDAIAVGVAMPDAYVAVATCGTAVTAEQVEAIAVHADLESAGLVIALDGDPAGRAGALRAWKAVRRITGPVEVAVLPQGQDPAEILSQPGQSTVSEALLSAIPLSDLLIDERIQRFGALEFAETRLAAAQAAAALIAGLPPRHIARQVTRVADRTGVEPAEVTALVTAAISPGPSRDVSLPPLASPEQQEPPSRAASRAAAHQRTHRRTA</sequence>
<dbReference type="InterPro" id="IPR034151">
    <property type="entry name" value="TOPRIM_DnaG_bac"/>
</dbReference>
<gene>
    <name evidence="3" type="ORF">F8568_018620</name>
    <name evidence="4" type="ORF">F8568_022430</name>
</gene>
<dbReference type="Pfam" id="PF08275">
    <property type="entry name" value="DNAG_N"/>
    <property type="match status" value="1"/>
</dbReference>
<dbReference type="InterPro" id="IPR050219">
    <property type="entry name" value="DnaG_primase"/>
</dbReference>
<dbReference type="AlphaFoldDB" id="A0A6I4MEG2"/>
<dbReference type="SMART" id="SM00493">
    <property type="entry name" value="TOPRIM"/>
    <property type="match status" value="1"/>
</dbReference>
<dbReference type="Proteomes" id="UP000462055">
    <property type="component" value="Unassembled WGS sequence"/>
</dbReference>
<dbReference type="Gene3D" id="3.90.980.10">
    <property type="entry name" value="DNA primase, catalytic core, N-terminal domain"/>
    <property type="match status" value="1"/>
</dbReference>
<name>A0A6I4MEG2_9ACTN</name>
<dbReference type="InterPro" id="IPR006171">
    <property type="entry name" value="TOPRIM_dom"/>
</dbReference>
<dbReference type="PANTHER" id="PTHR30313">
    <property type="entry name" value="DNA PRIMASE"/>
    <property type="match status" value="1"/>
</dbReference>
<dbReference type="GO" id="GO:0005737">
    <property type="term" value="C:cytoplasm"/>
    <property type="evidence" value="ECO:0007669"/>
    <property type="project" value="TreeGrafter"/>
</dbReference>
<comment type="caution">
    <text evidence="3">The sequence shown here is derived from an EMBL/GenBank/DDBJ whole genome shotgun (WGS) entry which is preliminary data.</text>
</comment>
<feature type="domain" description="Toprim" evidence="2">
    <location>
        <begin position="439"/>
        <end position="516"/>
    </location>
</feature>
<dbReference type="InterPro" id="IPR013264">
    <property type="entry name" value="DNAG_N"/>
</dbReference>
<dbReference type="Gene3D" id="3.40.1360.10">
    <property type="match status" value="1"/>
</dbReference>
<dbReference type="EMBL" id="WBMS02000013">
    <property type="protein sequence ID" value="MWA02347.1"/>
    <property type="molecule type" value="Genomic_DNA"/>
</dbReference>
<feature type="compositionally biased region" description="Polar residues" evidence="1">
    <location>
        <begin position="265"/>
        <end position="279"/>
    </location>
</feature>
<evidence type="ECO:0000259" key="2">
    <source>
        <dbReference type="SMART" id="SM00493"/>
    </source>
</evidence>
<feature type="region of interest" description="Disordered" evidence="1">
    <location>
        <begin position="265"/>
        <end position="295"/>
    </location>
</feature>
<evidence type="ECO:0000313" key="4">
    <source>
        <dbReference type="EMBL" id="MWA03081.1"/>
    </source>
</evidence>
<organism evidence="3 5">
    <name type="scientific">Actinomadura physcomitrii</name>
    <dbReference type="NCBI Taxonomy" id="2650748"/>
    <lineage>
        <taxon>Bacteria</taxon>
        <taxon>Bacillati</taxon>
        <taxon>Actinomycetota</taxon>
        <taxon>Actinomycetes</taxon>
        <taxon>Streptosporangiales</taxon>
        <taxon>Thermomonosporaceae</taxon>
        <taxon>Actinomadura</taxon>
    </lineage>
</organism>
<dbReference type="SUPFAM" id="SSF56731">
    <property type="entry name" value="DNA primase core"/>
    <property type="match status" value="1"/>
</dbReference>
<evidence type="ECO:0000313" key="3">
    <source>
        <dbReference type="EMBL" id="MWA02347.1"/>
    </source>
</evidence>
<accession>A0A6I4MEG2</accession>
<protein>
    <submittedName>
        <fullName evidence="3">Toprim domain-containing protein</fullName>
    </submittedName>
</protein>
<proteinExistence type="predicted"/>
<reference evidence="3 5" key="1">
    <citation type="submission" date="2019-12" db="EMBL/GenBank/DDBJ databases">
        <title>Actinomadura physcomitrii sp. nov., a novel actinomycete isolated from moss [Physcomitrium sphaericum (Ludw) Fuernr].</title>
        <authorList>
            <person name="Zhuang X."/>
        </authorList>
    </citation>
    <scope>NUCLEOTIDE SEQUENCE [LARGE SCALE GENOMIC DNA]</scope>
    <source>
        <strain evidence="3 5">LD22</strain>
    </source>
</reference>
<evidence type="ECO:0000313" key="5">
    <source>
        <dbReference type="Proteomes" id="UP000462055"/>
    </source>
</evidence>
<dbReference type="PANTHER" id="PTHR30313:SF2">
    <property type="entry name" value="DNA PRIMASE"/>
    <property type="match status" value="1"/>
</dbReference>
<dbReference type="RefSeq" id="WP_151594807.1">
    <property type="nucleotide sequence ID" value="NZ_WBMS02000013.1"/>
</dbReference>
<dbReference type="Pfam" id="PF13155">
    <property type="entry name" value="Toprim_2"/>
    <property type="match status" value="1"/>
</dbReference>
<dbReference type="InterPro" id="IPR037068">
    <property type="entry name" value="DNA_primase_core_N_sf"/>
</dbReference>
<dbReference type="CDD" id="cd03364">
    <property type="entry name" value="TOPRIM_DnaG_primases"/>
    <property type="match status" value="1"/>
</dbReference>
<dbReference type="GO" id="GO:0006269">
    <property type="term" value="P:DNA replication, synthesis of primer"/>
    <property type="evidence" value="ECO:0007669"/>
    <property type="project" value="TreeGrafter"/>
</dbReference>
<keyword evidence="5" id="KW-1185">Reference proteome</keyword>
<dbReference type="EMBL" id="WBMS02000017">
    <property type="protein sequence ID" value="MWA03081.1"/>
    <property type="molecule type" value="Genomic_DNA"/>
</dbReference>
<feature type="compositionally biased region" description="Basic residues" evidence="1">
    <location>
        <begin position="648"/>
        <end position="657"/>
    </location>
</feature>
<evidence type="ECO:0000256" key="1">
    <source>
        <dbReference type="SAM" id="MobiDB-lite"/>
    </source>
</evidence>
<feature type="region of interest" description="Disordered" evidence="1">
    <location>
        <begin position="618"/>
        <end position="657"/>
    </location>
</feature>